<reference evidence="2" key="1">
    <citation type="submission" date="2022-11" db="UniProtKB">
        <authorList>
            <consortium name="WormBaseParasite"/>
        </authorList>
    </citation>
    <scope>IDENTIFICATION</scope>
</reference>
<proteinExistence type="predicted"/>
<protein>
    <submittedName>
        <fullName evidence="2">Uncharacterized protein</fullName>
    </submittedName>
</protein>
<evidence type="ECO:0000313" key="1">
    <source>
        <dbReference type="Proteomes" id="UP000887565"/>
    </source>
</evidence>
<sequence length="137" mass="16170">MDKKPKFSVIQPFSSRAKCKNHIENIQPKFENQAINEELGFFNNFRQTLQLTFEHVYCFRKRANQSFLMENFSIQRLFINDYKETWGWLHLPNMRIISTSGLIGLRLDSELRQSGGSSIGHKIHQDWDDLAIFKCLT</sequence>
<dbReference type="Proteomes" id="UP000887565">
    <property type="component" value="Unplaced"/>
</dbReference>
<accession>A0A915HX65</accession>
<keyword evidence="1" id="KW-1185">Reference proteome</keyword>
<evidence type="ECO:0000313" key="2">
    <source>
        <dbReference type="WBParaSite" id="nRc.2.0.1.t06479-RA"/>
    </source>
</evidence>
<dbReference type="WBParaSite" id="nRc.2.0.1.t06479-RA">
    <property type="protein sequence ID" value="nRc.2.0.1.t06479-RA"/>
    <property type="gene ID" value="nRc.2.0.1.g06479"/>
</dbReference>
<name>A0A915HX65_ROMCU</name>
<dbReference type="AlphaFoldDB" id="A0A915HX65"/>
<organism evidence="1 2">
    <name type="scientific">Romanomermis culicivorax</name>
    <name type="common">Nematode worm</name>
    <dbReference type="NCBI Taxonomy" id="13658"/>
    <lineage>
        <taxon>Eukaryota</taxon>
        <taxon>Metazoa</taxon>
        <taxon>Ecdysozoa</taxon>
        <taxon>Nematoda</taxon>
        <taxon>Enoplea</taxon>
        <taxon>Dorylaimia</taxon>
        <taxon>Mermithida</taxon>
        <taxon>Mermithoidea</taxon>
        <taxon>Mermithidae</taxon>
        <taxon>Romanomermis</taxon>
    </lineage>
</organism>